<keyword evidence="1" id="KW-1133">Transmembrane helix</keyword>
<sequence length="144" mass="16129">MEGTDGPEQVHQRVGACQGIEMSQARCFSSKGSLHCKEGKECKLQNCDPQLPRERNVPVDPGYMFTKLPLVWPIPIWPSSLKQQANNPALTFGSKSTNGTEKQRYVGYFLLANGFSALLDPAIIFLVTTMWYPEPNNFARQYSS</sequence>
<reference evidence="2 3" key="1">
    <citation type="submission" date="2024-01" db="EMBL/GenBank/DDBJ databases">
        <title>Genome assemblies of Stephania.</title>
        <authorList>
            <person name="Yang L."/>
        </authorList>
    </citation>
    <scope>NUCLEOTIDE SEQUENCE [LARGE SCALE GENOMIC DNA]</scope>
    <source>
        <strain evidence="2">JXDWG</strain>
        <tissue evidence="2">Leaf</tissue>
    </source>
</reference>
<evidence type="ECO:0000313" key="3">
    <source>
        <dbReference type="Proteomes" id="UP001419268"/>
    </source>
</evidence>
<organism evidence="2 3">
    <name type="scientific">Stephania cephalantha</name>
    <dbReference type="NCBI Taxonomy" id="152367"/>
    <lineage>
        <taxon>Eukaryota</taxon>
        <taxon>Viridiplantae</taxon>
        <taxon>Streptophyta</taxon>
        <taxon>Embryophyta</taxon>
        <taxon>Tracheophyta</taxon>
        <taxon>Spermatophyta</taxon>
        <taxon>Magnoliopsida</taxon>
        <taxon>Ranunculales</taxon>
        <taxon>Menispermaceae</taxon>
        <taxon>Menispermoideae</taxon>
        <taxon>Cissampelideae</taxon>
        <taxon>Stephania</taxon>
    </lineage>
</organism>
<keyword evidence="1" id="KW-0812">Transmembrane</keyword>
<comment type="caution">
    <text evidence="2">The sequence shown here is derived from an EMBL/GenBank/DDBJ whole genome shotgun (WGS) entry which is preliminary data.</text>
</comment>
<evidence type="ECO:0000256" key="1">
    <source>
        <dbReference type="SAM" id="Phobius"/>
    </source>
</evidence>
<accession>A0AAP0JWE3</accession>
<keyword evidence="3" id="KW-1185">Reference proteome</keyword>
<gene>
    <name evidence="2" type="ORF">Scep_010611</name>
</gene>
<evidence type="ECO:0000313" key="2">
    <source>
        <dbReference type="EMBL" id="KAK9140930.1"/>
    </source>
</evidence>
<name>A0AAP0JWE3_9MAGN</name>
<feature type="transmembrane region" description="Helical" evidence="1">
    <location>
        <begin position="105"/>
        <end position="132"/>
    </location>
</feature>
<protein>
    <submittedName>
        <fullName evidence="2">Uncharacterized protein</fullName>
    </submittedName>
</protein>
<dbReference type="Proteomes" id="UP001419268">
    <property type="component" value="Unassembled WGS sequence"/>
</dbReference>
<keyword evidence="1" id="KW-0472">Membrane</keyword>
<proteinExistence type="predicted"/>
<dbReference type="AlphaFoldDB" id="A0AAP0JWE3"/>
<dbReference type="EMBL" id="JBBNAG010000004">
    <property type="protein sequence ID" value="KAK9140930.1"/>
    <property type="molecule type" value="Genomic_DNA"/>
</dbReference>